<keyword evidence="3" id="KW-1185">Reference proteome</keyword>
<comment type="caution">
    <text evidence="2">The sequence shown here is derived from an EMBL/GenBank/DDBJ whole genome shotgun (WGS) entry which is preliminary data.</text>
</comment>
<gene>
    <name evidence="2" type="ORF">OUZ56_000470</name>
</gene>
<protein>
    <submittedName>
        <fullName evidence="2">Uncharacterized protein</fullName>
    </submittedName>
</protein>
<keyword evidence="1" id="KW-1133">Transmembrane helix</keyword>
<proteinExistence type="predicted"/>
<evidence type="ECO:0000256" key="1">
    <source>
        <dbReference type="SAM" id="Phobius"/>
    </source>
</evidence>
<evidence type="ECO:0000313" key="3">
    <source>
        <dbReference type="Proteomes" id="UP001234178"/>
    </source>
</evidence>
<sequence length="79" mass="9435">MKRLHIFQEKLGTGTWFWLETIYFIEFTGYGIVLIFKEMKCFTLVTDSFRSNVQQIFYAIIRGLTSQPREIGLCERLFN</sequence>
<dbReference type="Proteomes" id="UP001234178">
    <property type="component" value="Unassembled WGS sequence"/>
</dbReference>
<name>A0ABR0A0K1_9CRUS</name>
<organism evidence="2 3">
    <name type="scientific">Daphnia magna</name>
    <dbReference type="NCBI Taxonomy" id="35525"/>
    <lineage>
        <taxon>Eukaryota</taxon>
        <taxon>Metazoa</taxon>
        <taxon>Ecdysozoa</taxon>
        <taxon>Arthropoda</taxon>
        <taxon>Crustacea</taxon>
        <taxon>Branchiopoda</taxon>
        <taxon>Diplostraca</taxon>
        <taxon>Cladocera</taxon>
        <taxon>Anomopoda</taxon>
        <taxon>Daphniidae</taxon>
        <taxon>Daphnia</taxon>
    </lineage>
</organism>
<feature type="transmembrane region" description="Helical" evidence="1">
    <location>
        <begin position="16"/>
        <end position="36"/>
    </location>
</feature>
<dbReference type="EMBL" id="JAOYFB010000036">
    <property type="protein sequence ID" value="KAK4018414.1"/>
    <property type="molecule type" value="Genomic_DNA"/>
</dbReference>
<reference evidence="2 3" key="1">
    <citation type="journal article" date="2023" name="Nucleic Acids Res.">
        <title>The hologenome of Daphnia magna reveals possible DNA methylation and microbiome-mediated evolution of the host genome.</title>
        <authorList>
            <person name="Chaturvedi A."/>
            <person name="Li X."/>
            <person name="Dhandapani V."/>
            <person name="Marshall H."/>
            <person name="Kissane S."/>
            <person name="Cuenca-Cambronero M."/>
            <person name="Asole G."/>
            <person name="Calvet F."/>
            <person name="Ruiz-Romero M."/>
            <person name="Marangio P."/>
            <person name="Guigo R."/>
            <person name="Rago D."/>
            <person name="Mirbahai L."/>
            <person name="Eastwood N."/>
            <person name="Colbourne J.K."/>
            <person name="Zhou J."/>
            <person name="Mallon E."/>
            <person name="Orsini L."/>
        </authorList>
    </citation>
    <scope>NUCLEOTIDE SEQUENCE [LARGE SCALE GENOMIC DNA]</scope>
    <source>
        <strain evidence="2">LRV0_1</strain>
    </source>
</reference>
<evidence type="ECO:0000313" key="2">
    <source>
        <dbReference type="EMBL" id="KAK4018414.1"/>
    </source>
</evidence>
<keyword evidence="1" id="KW-0472">Membrane</keyword>
<keyword evidence="1" id="KW-0812">Transmembrane</keyword>
<accession>A0ABR0A0K1</accession>